<dbReference type="PANTHER" id="PTHR43811:SF19">
    <property type="entry name" value="39 KDA FK506-BINDING NUCLEAR PROTEIN"/>
    <property type="match status" value="1"/>
</dbReference>
<dbReference type="PROSITE" id="PS50059">
    <property type="entry name" value="FKBP_PPIASE"/>
    <property type="match status" value="1"/>
</dbReference>
<dbReference type="InterPro" id="IPR021109">
    <property type="entry name" value="Peptidase_aspartic_dom_sf"/>
</dbReference>
<dbReference type="InterPro" id="IPR000774">
    <property type="entry name" value="PPIase_FKBP_N"/>
</dbReference>
<evidence type="ECO:0000256" key="2">
    <source>
        <dbReference type="ARBA" id="ARBA00006577"/>
    </source>
</evidence>
<dbReference type="SUPFAM" id="SSF54534">
    <property type="entry name" value="FKBP-like"/>
    <property type="match status" value="1"/>
</dbReference>
<dbReference type="Gene3D" id="2.40.70.10">
    <property type="entry name" value="Acid Proteases"/>
    <property type="match status" value="2"/>
</dbReference>
<dbReference type="OrthoDB" id="5166556at2"/>
<evidence type="ECO:0000256" key="6">
    <source>
        <dbReference type="PROSITE-ProRule" id="PRU00277"/>
    </source>
</evidence>
<dbReference type="PANTHER" id="PTHR43811">
    <property type="entry name" value="FKBP-TYPE PEPTIDYL-PROLYL CIS-TRANS ISOMERASE FKPA"/>
    <property type="match status" value="1"/>
</dbReference>
<comment type="catalytic activity">
    <reaction evidence="1 6">
        <text>[protein]-peptidylproline (omega=180) = [protein]-peptidylproline (omega=0)</text>
        <dbReference type="Rhea" id="RHEA:16237"/>
        <dbReference type="Rhea" id="RHEA-COMP:10747"/>
        <dbReference type="Rhea" id="RHEA-COMP:10748"/>
        <dbReference type="ChEBI" id="CHEBI:83833"/>
        <dbReference type="ChEBI" id="CHEBI:83834"/>
        <dbReference type="EC" id="5.2.1.8"/>
    </reaction>
</comment>
<dbReference type="InterPro" id="IPR046357">
    <property type="entry name" value="PPIase_dom_sf"/>
</dbReference>
<evidence type="ECO:0000256" key="1">
    <source>
        <dbReference type="ARBA" id="ARBA00000971"/>
    </source>
</evidence>
<evidence type="ECO:0000256" key="3">
    <source>
        <dbReference type="ARBA" id="ARBA00013194"/>
    </source>
</evidence>
<dbReference type="Pfam" id="PF00254">
    <property type="entry name" value="FKBP_C"/>
    <property type="match status" value="1"/>
</dbReference>
<keyword evidence="10" id="KW-1185">Reference proteome</keyword>
<name>A0A4R0NG49_9SPHI</name>
<dbReference type="GO" id="GO:0003755">
    <property type="term" value="F:peptidyl-prolyl cis-trans isomerase activity"/>
    <property type="evidence" value="ECO:0007669"/>
    <property type="project" value="UniProtKB-KW"/>
</dbReference>
<evidence type="ECO:0000313" key="10">
    <source>
        <dbReference type="Proteomes" id="UP000291117"/>
    </source>
</evidence>
<dbReference type="SUPFAM" id="SSF50630">
    <property type="entry name" value="Acid proteases"/>
    <property type="match status" value="1"/>
</dbReference>
<evidence type="ECO:0000313" key="9">
    <source>
        <dbReference type="EMBL" id="TCC99500.1"/>
    </source>
</evidence>
<evidence type="ECO:0000256" key="4">
    <source>
        <dbReference type="ARBA" id="ARBA00023110"/>
    </source>
</evidence>
<dbReference type="EMBL" id="SJSM01000001">
    <property type="protein sequence ID" value="TCC99500.1"/>
    <property type="molecule type" value="Genomic_DNA"/>
</dbReference>
<gene>
    <name evidence="9" type="ORF">EZ444_02160</name>
</gene>
<feature type="chain" id="PRO_5020967590" description="peptidylprolyl isomerase" evidence="7">
    <location>
        <begin position="22"/>
        <end position="448"/>
    </location>
</feature>
<dbReference type="Proteomes" id="UP000291117">
    <property type="component" value="Unassembled WGS sequence"/>
</dbReference>
<dbReference type="InterPro" id="IPR001179">
    <property type="entry name" value="PPIase_FKBP_dom"/>
</dbReference>
<sequence length="448" mass="49288">MMKLIVLLAFFIVAGSADLPAQITKIPFESKGSHLYIKVQTAQSDSLSFIFDTGTTGATIDSATAEKIGVSKENRKMVNVGGIAGMQTNIMAVNQNLKLKNIEIKGLNLVLMNLNTLSKILGRRLDGLIGYEIMNKYVTQIDFDHKHLLLYNQIKEVDTTGYTGIPFEFNKGVLIPRFPITITLTNGERYTGRAMFDTGNAFSLLVSAPYNKFHNLNAKLGTVFPAWGLNPVAPDLVAMIKSMSFNGFDFGNMSIRLTTNEQAEPKDGYLGILGIEVIKRFNVILDYAHKRIYLKPNQSFNSNFTIEQQAVTTAPAPKLPSLVKESSKFLENNKTMPGVKQTASGLQYKILKKGMGAKPLPGDKVTLYYTVSLLDGTPLWKPFDAKNPWVHHLDKTLDGIKEAVLMMPAGSKWKLYIPPALAFGVDGYEEVPPGAGIICDLEVVGSVQ</sequence>
<evidence type="ECO:0000256" key="5">
    <source>
        <dbReference type="ARBA" id="ARBA00023235"/>
    </source>
</evidence>
<dbReference type="Pfam" id="PF13650">
    <property type="entry name" value="Asp_protease_2"/>
    <property type="match status" value="1"/>
</dbReference>
<proteinExistence type="inferred from homology"/>
<feature type="signal peptide" evidence="7">
    <location>
        <begin position="1"/>
        <end position="21"/>
    </location>
</feature>
<comment type="caution">
    <text evidence="9">The sequence shown here is derived from an EMBL/GenBank/DDBJ whole genome shotgun (WGS) entry which is preliminary data.</text>
</comment>
<evidence type="ECO:0000256" key="7">
    <source>
        <dbReference type="SAM" id="SignalP"/>
    </source>
</evidence>
<evidence type="ECO:0000259" key="8">
    <source>
        <dbReference type="PROSITE" id="PS50059"/>
    </source>
</evidence>
<keyword evidence="5 6" id="KW-0413">Isomerase</keyword>
<keyword evidence="4 6" id="KW-0697">Rotamase</keyword>
<comment type="similarity">
    <text evidence="2">Belongs to the FKBP-type PPIase family.</text>
</comment>
<protein>
    <recommendedName>
        <fullName evidence="3 6">peptidylprolyl isomerase</fullName>
        <ecNumber evidence="3 6">5.2.1.8</ecNumber>
    </recommendedName>
</protein>
<dbReference type="GO" id="GO:0006457">
    <property type="term" value="P:protein folding"/>
    <property type="evidence" value="ECO:0007669"/>
    <property type="project" value="InterPro"/>
</dbReference>
<dbReference type="Pfam" id="PF01346">
    <property type="entry name" value="FKBP_N"/>
    <property type="match status" value="1"/>
</dbReference>
<accession>A0A4R0NG49</accession>
<dbReference type="AlphaFoldDB" id="A0A4R0NG49"/>
<keyword evidence="7" id="KW-0732">Signal</keyword>
<feature type="domain" description="PPIase FKBP-type" evidence="8">
    <location>
        <begin position="362"/>
        <end position="447"/>
    </location>
</feature>
<reference evidence="9 10" key="1">
    <citation type="submission" date="2019-02" db="EMBL/GenBank/DDBJ databases">
        <title>Pedobacter sp. RP-3-8 sp. nov., isolated from Arctic soil.</title>
        <authorList>
            <person name="Dahal R.H."/>
        </authorList>
    </citation>
    <scope>NUCLEOTIDE SEQUENCE [LARGE SCALE GENOMIC DNA]</scope>
    <source>
        <strain evidence="9 10">RP-3-8</strain>
    </source>
</reference>
<dbReference type="RefSeq" id="WP_131606767.1">
    <property type="nucleotide sequence ID" value="NZ_SJSM01000001.1"/>
</dbReference>
<dbReference type="EC" id="5.2.1.8" evidence="3 6"/>
<dbReference type="Gene3D" id="3.10.50.40">
    <property type="match status" value="1"/>
</dbReference>
<organism evidence="9 10">
    <name type="scientific">Pedobacter hiemivivus</name>
    <dbReference type="NCBI Taxonomy" id="2530454"/>
    <lineage>
        <taxon>Bacteria</taxon>
        <taxon>Pseudomonadati</taxon>
        <taxon>Bacteroidota</taxon>
        <taxon>Sphingobacteriia</taxon>
        <taxon>Sphingobacteriales</taxon>
        <taxon>Sphingobacteriaceae</taxon>
        <taxon>Pedobacter</taxon>
    </lineage>
</organism>